<dbReference type="Proteomes" id="UP000023152">
    <property type="component" value="Unassembled WGS sequence"/>
</dbReference>
<evidence type="ECO:0000256" key="5">
    <source>
        <dbReference type="SAM" id="SignalP"/>
    </source>
</evidence>
<dbReference type="InterPro" id="IPR036770">
    <property type="entry name" value="Ankyrin_rpt-contain_sf"/>
</dbReference>
<keyword evidence="2 3" id="KW-0040">ANK repeat</keyword>
<evidence type="ECO:0000313" key="7">
    <source>
        <dbReference type="Proteomes" id="UP000023152"/>
    </source>
</evidence>
<dbReference type="PANTHER" id="PTHR24201:SF15">
    <property type="entry name" value="ANKYRIN REPEAT DOMAIN-CONTAINING PROTEIN 66"/>
    <property type="match status" value="1"/>
</dbReference>
<dbReference type="InterPro" id="IPR050776">
    <property type="entry name" value="Ank_Repeat/CDKN_Inhibitor"/>
</dbReference>
<dbReference type="Pfam" id="PF12796">
    <property type="entry name" value="Ank_2"/>
    <property type="match status" value="1"/>
</dbReference>
<evidence type="ECO:0000256" key="2">
    <source>
        <dbReference type="ARBA" id="ARBA00023043"/>
    </source>
</evidence>
<dbReference type="AlphaFoldDB" id="X6N0J7"/>
<dbReference type="OrthoDB" id="539213at2759"/>
<evidence type="ECO:0000256" key="1">
    <source>
        <dbReference type="ARBA" id="ARBA00022737"/>
    </source>
</evidence>
<dbReference type="InterPro" id="IPR002110">
    <property type="entry name" value="Ankyrin_rpt"/>
</dbReference>
<sequence>MYIYIFFVCSLLLTYIRTEGDLTNAAKKKEWDNVLDLIARRREYAIDVNEIDKDGRTAASYAAMYHAFHVLRQLQQCGADMKHSDINGVSIGRYLNQINEDDKCTAAVTCTQTYTYACKMGKASDLHFAISLGADISAFDGNDVTPLMHCAKEGEVDCSKALFEHGVDLNQQNSRGMSAVMFAAAFGRKACVELLCTQGANVLLEDTDGKKAIDHALEGNETESAKILHNYMKSASDSYKQQSEMKKEERHIEIVKKLSAADLQRKDRAAEASANASAMKQKDLVPDSVENSLKKLLWMAPDRINPVSPSTEEKEDYSEENVKVKDTPVVVEDTKQEVQIVPEKIPETFVADDRF</sequence>
<keyword evidence="7" id="KW-1185">Reference proteome</keyword>
<feature type="region of interest" description="Disordered" evidence="4">
    <location>
        <begin position="303"/>
        <end position="322"/>
    </location>
</feature>
<dbReference type="PROSITE" id="PS50297">
    <property type="entry name" value="ANK_REP_REGION"/>
    <property type="match status" value="1"/>
</dbReference>
<dbReference type="EMBL" id="ASPP01013489">
    <property type="protein sequence ID" value="ETO19596.1"/>
    <property type="molecule type" value="Genomic_DNA"/>
</dbReference>
<evidence type="ECO:0000256" key="4">
    <source>
        <dbReference type="SAM" id="MobiDB-lite"/>
    </source>
</evidence>
<feature type="signal peptide" evidence="5">
    <location>
        <begin position="1"/>
        <end position="20"/>
    </location>
</feature>
<feature type="chain" id="PRO_5004975679" evidence="5">
    <location>
        <begin position="21"/>
        <end position="355"/>
    </location>
</feature>
<dbReference type="PROSITE" id="PS50088">
    <property type="entry name" value="ANK_REPEAT"/>
    <property type="match status" value="2"/>
</dbReference>
<accession>X6N0J7</accession>
<keyword evidence="1" id="KW-0677">Repeat</keyword>
<dbReference type="Gene3D" id="1.25.40.20">
    <property type="entry name" value="Ankyrin repeat-containing domain"/>
    <property type="match status" value="2"/>
</dbReference>
<gene>
    <name evidence="6" type="ORF">RFI_17633</name>
</gene>
<protein>
    <submittedName>
        <fullName evidence="6">Ankyrin repeat protein</fullName>
    </submittedName>
</protein>
<dbReference type="SUPFAM" id="SSF48403">
    <property type="entry name" value="Ankyrin repeat"/>
    <property type="match status" value="1"/>
</dbReference>
<dbReference type="PANTHER" id="PTHR24201">
    <property type="entry name" value="ANK_REP_REGION DOMAIN-CONTAINING PROTEIN"/>
    <property type="match status" value="1"/>
</dbReference>
<organism evidence="6 7">
    <name type="scientific">Reticulomyxa filosa</name>
    <dbReference type="NCBI Taxonomy" id="46433"/>
    <lineage>
        <taxon>Eukaryota</taxon>
        <taxon>Sar</taxon>
        <taxon>Rhizaria</taxon>
        <taxon>Retaria</taxon>
        <taxon>Foraminifera</taxon>
        <taxon>Monothalamids</taxon>
        <taxon>Reticulomyxidae</taxon>
        <taxon>Reticulomyxa</taxon>
    </lineage>
</organism>
<feature type="repeat" description="ANK" evidence="3">
    <location>
        <begin position="142"/>
        <end position="174"/>
    </location>
</feature>
<name>X6N0J7_RETFI</name>
<keyword evidence="5" id="KW-0732">Signal</keyword>
<dbReference type="SMART" id="SM00248">
    <property type="entry name" value="ANK"/>
    <property type="match status" value="4"/>
</dbReference>
<feature type="repeat" description="ANK" evidence="3">
    <location>
        <begin position="175"/>
        <end position="207"/>
    </location>
</feature>
<reference evidence="6 7" key="1">
    <citation type="journal article" date="2013" name="Curr. Biol.">
        <title>The Genome of the Foraminiferan Reticulomyxa filosa.</title>
        <authorList>
            <person name="Glockner G."/>
            <person name="Hulsmann N."/>
            <person name="Schleicher M."/>
            <person name="Noegel A.A."/>
            <person name="Eichinger L."/>
            <person name="Gallinger C."/>
            <person name="Pawlowski J."/>
            <person name="Sierra R."/>
            <person name="Euteneuer U."/>
            <person name="Pillet L."/>
            <person name="Moustafa A."/>
            <person name="Platzer M."/>
            <person name="Groth M."/>
            <person name="Szafranski K."/>
            <person name="Schliwa M."/>
        </authorList>
    </citation>
    <scope>NUCLEOTIDE SEQUENCE [LARGE SCALE GENOMIC DNA]</scope>
</reference>
<proteinExistence type="predicted"/>
<evidence type="ECO:0000313" key="6">
    <source>
        <dbReference type="EMBL" id="ETO19596.1"/>
    </source>
</evidence>
<evidence type="ECO:0000256" key="3">
    <source>
        <dbReference type="PROSITE-ProRule" id="PRU00023"/>
    </source>
</evidence>
<comment type="caution">
    <text evidence="6">The sequence shown here is derived from an EMBL/GenBank/DDBJ whole genome shotgun (WGS) entry which is preliminary data.</text>
</comment>